<dbReference type="EMBL" id="KN837193">
    <property type="protein sequence ID" value="KIJ35061.1"/>
    <property type="molecule type" value="Genomic_DNA"/>
</dbReference>
<organism evidence="2 3">
    <name type="scientific">Sphaerobolus stellatus (strain SS14)</name>
    <dbReference type="NCBI Taxonomy" id="990650"/>
    <lineage>
        <taxon>Eukaryota</taxon>
        <taxon>Fungi</taxon>
        <taxon>Dikarya</taxon>
        <taxon>Basidiomycota</taxon>
        <taxon>Agaricomycotina</taxon>
        <taxon>Agaricomycetes</taxon>
        <taxon>Phallomycetidae</taxon>
        <taxon>Geastrales</taxon>
        <taxon>Sphaerobolaceae</taxon>
        <taxon>Sphaerobolus</taxon>
    </lineage>
</organism>
<feature type="compositionally biased region" description="Acidic residues" evidence="1">
    <location>
        <begin position="27"/>
        <end position="37"/>
    </location>
</feature>
<name>A0A0C9VCJ6_SPHS4</name>
<reference evidence="2 3" key="1">
    <citation type="submission" date="2014-06" db="EMBL/GenBank/DDBJ databases">
        <title>Evolutionary Origins and Diversification of the Mycorrhizal Mutualists.</title>
        <authorList>
            <consortium name="DOE Joint Genome Institute"/>
            <consortium name="Mycorrhizal Genomics Consortium"/>
            <person name="Kohler A."/>
            <person name="Kuo A."/>
            <person name="Nagy L.G."/>
            <person name="Floudas D."/>
            <person name="Copeland A."/>
            <person name="Barry K.W."/>
            <person name="Cichocki N."/>
            <person name="Veneault-Fourrey C."/>
            <person name="LaButti K."/>
            <person name="Lindquist E.A."/>
            <person name="Lipzen A."/>
            <person name="Lundell T."/>
            <person name="Morin E."/>
            <person name="Murat C."/>
            <person name="Riley R."/>
            <person name="Ohm R."/>
            <person name="Sun H."/>
            <person name="Tunlid A."/>
            <person name="Henrissat B."/>
            <person name="Grigoriev I.V."/>
            <person name="Hibbett D.S."/>
            <person name="Martin F."/>
        </authorList>
    </citation>
    <scope>NUCLEOTIDE SEQUENCE [LARGE SCALE GENOMIC DNA]</scope>
    <source>
        <strain evidence="2 3">SS14</strain>
    </source>
</reference>
<evidence type="ECO:0000313" key="3">
    <source>
        <dbReference type="Proteomes" id="UP000054279"/>
    </source>
</evidence>
<keyword evidence="3" id="KW-1185">Reference proteome</keyword>
<evidence type="ECO:0000313" key="2">
    <source>
        <dbReference type="EMBL" id="KIJ35061.1"/>
    </source>
</evidence>
<gene>
    <name evidence="2" type="ORF">M422DRAFT_262817</name>
</gene>
<dbReference type="AlphaFoldDB" id="A0A0C9VCJ6"/>
<dbReference type="Proteomes" id="UP000054279">
    <property type="component" value="Unassembled WGS sequence"/>
</dbReference>
<accession>A0A0C9VCJ6</accession>
<proteinExistence type="predicted"/>
<feature type="region of interest" description="Disordered" evidence="1">
    <location>
        <begin position="27"/>
        <end position="54"/>
    </location>
</feature>
<feature type="compositionally biased region" description="Acidic residues" evidence="1">
    <location>
        <begin position="45"/>
        <end position="54"/>
    </location>
</feature>
<dbReference type="OrthoDB" id="2799149at2759"/>
<dbReference type="HOGENOM" id="CLU_1994060_0_0_1"/>
<sequence>MRKAVKANNTVDRRAAGARIEEIILEEDEGHIEDFDEGVPHPEEQQDWEDQPEEDDQQYCFNVGLLMGSICKFSHNEVPIIASHEQPYFNDDEYEMRSIDNDIVHVNVAIKASGYNDHCRLYGIRVQEAETDLRVSEVVQTGSARDPYYTPSYKSP</sequence>
<protein>
    <submittedName>
        <fullName evidence="2">Uncharacterized protein</fullName>
    </submittedName>
</protein>
<evidence type="ECO:0000256" key="1">
    <source>
        <dbReference type="SAM" id="MobiDB-lite"/>
    </source>
</evidence>